<accession>A0ABT4TKI0</accession>
<dbReference type="Gene3D" id="1.20.120.1200">
    <property type="entry name" value="NADH-ubiquinone/plastoquinone oxidoreductase chain 6, subunit NuoJ"/>
    <property type="match status" value="1"/>
</dbReference>
<comment type="caution">
    <text evidence="1">Lacks conserved residue(s) required for the propagation of feature annotation.</text>
</comment>
<dbReference type="InterPro" id="IPR042106">
    <property type="entry name" value="Nuo/plastoQ_OxRdtase_6_NuoJ"/>
</dbReference>
<dbReference type="EMBL" id="JAQFWP010000012">
    <property type="protein sequence ID" value="MDA2804612.1"/>
    <property type="molecule type" value="Genomic_DNA"/>
</dbReference>
<comment type="similarity">
    <text evidence="1">Belongs to the complex I subunit 6 family.</text>
</comment>
<keyword evidence="3" id="KW-0560">Oxidoreductase</keyword>
<comment type="subcellular location">
    <subcellularLocation>
        <location evidence="1">Cell membrane</location>
        <topology evidence="1">Multi-pass membrane protein</topology>
    </subcellularLocation>
</comment>
<reference evidence="3" key="1">
    <citation type="submission" date="2023-01" db="EMBL/GenBank/DDBJ databases">
        <title>Draft genome sequence of Nocardiopsis sp. LSu2-4 isolated from halophytes.</title>
        <authorList>
            <person name="Duangmal K."/>
            <person name="Chantavorakit T."/>
        </authorList>
    </citation>
    <scope>NUCLEOTIDE SEQUENCE</scope>
    <source>
        <strain evidence="3">LSu2-4</strain>
    </source>
</reference>
<feature type="compositionally biased region" description="Basic and acidic residues" evidence="2">
    <location>
        <begin position="175"/>
        <end position="184"/>
    </location>
</feature>
<organism evidence="3 4">
    <name type="scientific">Nocardiopsis suaedae</name>
    <dbReference type="NCBI Taxonomy" id="3018444"/>
    <lineage>
        <taxon>Bacteria</taxon>
        <taxon>Bacillati</taxon>
        <taxon>Actinomycetota</taxon>
        <taxon>Actinomycetes</taxon>
        <taxon>Streptosporangiales</taxon>
        <taxon>Nocardiopsidaceae</taxon>
        <taxon>Nocardiopsis</taxon>
    </lineage>
</organism>
<keyword evidence="1" id="KW-1003">Cell membrane</keyword>
<dbReference type="Pfam" id="PF00499">
    <property type="entry name" value="Oxidored_q3"/>
    <property type="match status" value="1"/>
</dbReference>
<dbReference type="Proteomes" id="UP001165685">
    <property type="component" value="Unassembled WGS sequence"/>
</dbReference>
<keyword evidence="1" id="KW-0472">Membrane</keyword>
<comment type="caution">
    <text evidence="3">The sequence shown here is derived from an EMBL/GenBank/DDBJ whole genome shotgun (WGS) entry which is preliminary data.</text>
</comment>
<keyword evidence="1" id="KW-1133">Transmembrane helix</keyword>
<evidence type="ECO:0000256" key="1">
    <source>
        <dbReference type="RuleBase" id="RU004429"/>
    </source>
</evidence>
<name>A0ABT4TKI0_9ACTN</name>
<dbReference type="GO" id="GO:0050136">
    <property type="term" value="F:NADH dehydrogenase (quinone) (non-electrogenic) activity"/>
    <property type="evidence" value="ECO:0007669"/>
    <property type="project" value="UniProtKB-EC"/>
</dbReference>
<feature type="transmembrane region" description="Helical" evidence="1">
    <location>
        <begin position="58"/>
        <end position="81"/>
    </location>
</feature>
<dbReference type="RefSeq" id="WP_270677173.1">
    <property type="nucleotide sequence ID" value="NZ_JAQFWP010000012.1"/>
</dbReference>
<sequence length="296" mass="30044">MSEAVAFWTIGAVVLAAAAGVVLSRKAVYSALMMAVVMLGLAVFYGMNQAPFLMVVQIVVYTGAVLMLFLFVLMLVGVSSADSLVETIRGQRVLAGTVALCFLLALGLGLTRISGAEPAGLGAAAAAGGTVPAIASEVVFRYVIAFEATGALLITAVLGALVLAHAARTSKRRTQREQARERVLSGHPTPLPGPGTYARHNAIDMPALLPDGSVARLSLNPVLAARDPELQSGVPDDVRLGTVPEAGGASDSAASKEAGGTGREPGPADAGEGAADGAEDGAQSAEGQEAERSWTP</sequence>
<feature type="transmembrane region" description="Helical" evidence="1">
    <location>
        <begin position="150"/>
        <end position="167"/>
    </location>
</feature>
<dbReference type="NCBIfam" id="NF005165">
    <property type="entry name" value="PRK06638.1-5"/>
    <property type="match status" value="1"/>
</dbReference>
<feature type="region of interest" description="Disordered" evidence="2">
    <location>
        <begin position="228"/>
        <end position="296"/>
    </location>
</feature>
<keyword evidence="4" id="KW-1185">Reference proteome</keyword>
<feature type="region of interest" description="Disordered" evidence="2">
    <location>
        <begin position="171"/>
        <end position="199"/>
    </location>
</feature>
<evidence type="ECO:0000313" key="4">
    <source>
        <dbReference type="Proteomes" id="UP001165685"/>
    </source>
</evidence>
<gene>
    <name evidence="3" type="ORF">O4U47_08820</name>
</gene>
<proteinExistence type="inferred from homology"/>
<comment type="function">
    <text evidence="1">NDH-1 shuttles electrons from NADH, via FMN and iron-sulfur (Fe-S) centers, to quinones in the respiratory chain. Couples the redox reaction to proton translocation (for every two electrons transferred, four hydrogen ions are translocated across the cytoplasmic membrane), and thus conserves the redox energy in a proton gradient.</text>
</comment>
<dbReference type="InterPro" id="IPR001457">
    <property type="entry name" value="NADH_UbQ/plastoQ_OxRdtase_su6"/>
</dbReference>
<feature type="compositionally biased region" description="Low complexity" evidence="2">
    <location>
        <begin position="264"/>
        <end position="287"/>
    </location>
</feature>
<protein>
    <recommendedName>
        <fullName evidence="1">NADH-quinone oxidoreductase subunit J</fullName>
        <ecNumber evidence="1">7.1.1.-</ecNumber>
    </recommendedName>
</protein>
<keyword evidence="1" id="KW-0812">Transmembrane</keyword>
<dbReference type="PANTHER" id="PTHR33269">
    <property type="entry name" value="NADH-UBIQUINONE OXIDOREDUCTASE CHAIN 6"/>
    <property type="match status" value="1"/>
</dbReference>
<dbReference type="EC" id="7.1.1.-" evidence="1"/>
<keyword evidence="1" id="KW-0874">Quinone</keyword>
<evidence type="ECO:0000313" key="3">
    <source>
        <dbReference type="EMBL" id="MDA2804612.1"/>
    </source>
</evidence>
<comment type="catalytic activity">
    <reaction evidence="1">
        <text>a quinone + NADH + 5 H(+)(in) = a quinol + NAD(+) + 4 H(+)(out)</text>
        <dbReference type="Rhea" id="RHEA:57888"/>
        <dbReference type="ChEBI" id="CHEBI:15378"/>
        <dbReference type="ChEBI" id="CHEBI:24646"/>
        <dbReference type="ChEBI" id="CHEBI:57540"/>
        <dbReference type="ChEBI" id="CHEBI:57945"/>
        <dbReference type="ChEBI" id="CHEBI:132124"/>
    </reaction>
</comment>
<feature type="transmembrane region" description="Helical" evidence="1">
    <location>
        <begin position="28"/>
        <end position="46"/>
    </location>
</feature>
<evidence type="ECO:0000256" key="2">
    <source>
        <dbReference type="SAM" id="MobiDB-lite"/>
    </source>
</evidence>
<keyword evidence="1" id="KW-0520">NAD</keyword>
<dbReference type="PANTHER" id="PTHR33269:SF19">
    <property type="entry name" value="NADH-QUINONE OXIDOREDUCTASE SUBUNIT J"/>
    <property type="match status" value="1"/>
</dbReference>
<feature type="transmembrane region" description="Helical" evidence="1">
    <location>
        <begin position="93"/>
        <end position="111"/>
    </location>
</feature>